<keyword evidence="6" id="KW-0175">Coiled coil</keyword>
<evidence type="ECO:0000256" key="6">
    <source>
        <dbReference type="SAM" id="Coils"/>
    </source>
</evidence>
<dbReference type="InterPro" id="IPR036388">
    <property type="entry name" value="WH-like_DNA-bd_sf"/>
</dbReference>
<feature type="region of interest" description="Disordered" evidence="7">
    <location>
        <begin position="296"/>
        <end position="336"/>
    </location>
</feature>
<keyword evidence="3 5" id="KW-0238">DNA-binding</keyword>
<dbReference type="InterPro" id="IPR037241">
    <property type="entry name" value="E2F-DP_heterodim"/>
</dbReference>
<dbReference type="Proteomes" id="UP001431209">
    <property type="component" value="Unassembled WGS sequence"/>
</dbReference>
<comment type="caution">
    <text evidence="9">The sequence shown here is derived from an EMBL/GenBank/DDBJ whole genome shotgun (WGS) entry which is preliminary data.</text>
</comment>
<dbReference type="GO" id="GO:0000978">
    <property type="term" value="F:RNA polymerase II cis-regulatory region sequence-specific DNA binding"/>
    <property type="evidence" value="ECO:0007669"/>
    <property type="project" value="InterPro"/>
</dbReference>
<dbReference type="Gene3D" id="6.10.250.540">
    <property type="match status" value="1"/>
</dbReference>
<feature type="region of interest" description="Disordered" evidence="7">
    <location>
        <begin position="20"/>
        <end position="111"/>
    </location>
</feature>
<evidence type="ECO:0000256" key="7">
    <source>
        <dbReference type="SAM" id="MobiDB-lite"/>
    </source>
</evidence>
<dbReference type="EMBL" id="JAOPGA020001060">
    <property type="protein sequence ID" value="KAL0484661.1"/>
    <property type="molecule type" value="Genomic_DNA"/>
</dbReference>
<evidence type="ECO:0000256" key="4">
    <source>
        <dbReference type="ARBA" id="ARBA00023163"/>
    </source>
</evidence>
<dbReference type="PANTHER" id="PTHR12081">
    <property type="entry name" value="TRANSCRIPTION FACTOR E2F"/>
    <property type="match status" value="1"/>
</dbReference>
<dbReference type="GO" id="GO:0046983">
    <property type="term" value="F:protein dimerization activity"/>
    <property type="evidence" value="ECO:0007669"/>
    <property type="project" value="InterPro"/>
</dbReference>
<feature type="compositionally biased region" description="Polar residues" evidence="7">
    <location>
        <begin position="35"/>
        <end position="63"/>
    </location>
</feature>
<gene>
    <name evidence="9" type="ORF">AKO1_003465</name>
</gene>
<keyword evidence="5" id="KW-0539">Nucleus</keyword>
<evidence type="ECO:0000256" key="2">
    <source>
        <dbReference type="ARBA" id="ARBA00023015"/>
    </source>
</evidence>
<evidence type="ECO:0000313" key="9">
    <source>
        <dbReference type="EMBL" id="KAL0484661.1"/>
    </source>
</evidence>
<dbReference type="SMART" id="SM01372">
    <property type="entry name" value="E2F_TDP"/>
    <property type="match status" value="1"/>
</dbReference>
<evidence type="ECO:0000256" key="3">
    <source>
        <dbReference type="ARBA" id="ARBA00023125"/>
    </source>
</evidence>
<dbReference type="GO" id="GO:0000981">
    <property type="term" value="F:DNA-binding transcription factor activity, RNA polymerase II-specific"/>
    <property type="evidence" value="ECO:0007669"/>
    <property type="project" value="TreeGrafter"/>
</dbReference>
<proteinExistence type="inferred from homology"/>
<organism evidence="9 10">
    <name type="scientific">Acrasis kona</name>
    <dbReference type="NCBI Taxonomy" id="1008807"/>
    <lineage>
        <taxon>Eukaryota</taxon>
        <taxon>Discoba</taxon>
        <taxon>Heterolobosea</taxon>
        <taxon>Tetramitia</taxon>
        <taxon>Eutetramitia</taxon>
        <taxon>Acrasidae</taxon>
        <taxon>Acrasis</taxon>
    </lineage>
</organism>
<dbReference type="Pfam" id="PF02319">
    <property type="entry name" value="WHD_E2F_TDP"/>
    <property type="match status" value="1"/>
</dbReference>
<feature type="coiled-coil region" evidence="6">
    <location>
        <begin position="195"/>
        <end position="222"/>
    </location>
</feature>
<dbReference type="SUPFAM" id="SSF144074">
    <property type="entry name" value="E2F-DP heterodimerization region"/>
    <property type="match status" value="1"/>
</dbReference>
<dbReference type="GO" id="GO:0090575">
    <property type="term" value="C:RNA polymerase II transcription regulator complex"/>
    <property type="evidence" value="ECO:0007669"/>
    <property type="project" value="TreeGrafter"/>
</dbReference>
<sequence length="369" mass="41642">MTPTTIDYNRIHTEGLAQDPVDSLGMNYINDVEDNQNSPRSPQTLDLNNSLDNGGENSQQSQDGNKRLYSDSLTESQTTAANKRTAKRQKKSEEAENKTSSKKSGGACRDDSSLRRLTKEFVKLIAEAEDGVLDLNHAAEVLHVQKRRIYDITNVLEGIGLIEKKSKNNIQWKGAGIAVTAPENNDEYRVLQREIDLLALQEKQLDDSIEQVQKELKNMTESEEYQKKAFVTYSDIRNIESLRERTVIAIRAPSGTTLTVPDPDDGMEYPQRRFQIYLQSPSAPIKVYLLSGDENVPNERDQNQTQGTIVQPPEYDPNESIEHLQQHSQQQHAMMEDQNAEDPDFIYSLENETISDLYNDITGGGGAFF</sequence>
<dbReference type="PANTHER" id="PTHR12081:SF18">
    <property type="entry name" value="TRANSCRIPTION FACTOR E2F2-RELATED"/>
    <property type="match status" value="1"/>
</dbReference>
<keyword evidence="10" id="KW-1185">Reference proteome</keyword>
<name>A0AAW2Z4E8_9EUKA</name>
<evidence type="ECO:0000256" key="5">
    <source>
        <dbReference type="RuleBase" id="RU003796"/>
    </source>
</evidence>
<dbReference type="InterPro" id="IPR003316">
    <property type="entry name" value="E2F_WHTH_DNA-bd_dom"/>
</dbReference>
<comment type="similarity">
    <text evidence="1 5">Belongs to the E2F/DP family.</text>
</comment>
<dbReference type="SUPFAM" id="SSF46785">
    <property type="entry name" value="Winged helix' DNA-binding domain"/>
    <property type="match status" value="1"/>
</dbReference>
<evidence type="ECO:0000313" key="10">
    <source>
        <dbReference type="Proteomes" id="UP001431209"/>
    </source>
</evidence>
<dbReference type="Gene3D" id="1.10.10.10">
    <property type="entry name" value="Winged helix-like DNA-binding domain superfamily/Winged helix DNA-binding domain"/>
    <property type="match status" value="1"/>
</dbReference>
<accession>A0AAW2Z4E8</accession>
<dbReference type="FunFam" id="1.10.10.10:FF:000008">
    <property type="entry name" value="E2F transcription factor 1"/>
    <property type="match status" value="1"/>
</dbReference>
<dbReference type="CDD" id="cd14660">
    <property type="entry name" value="E2F_DD"/>
    <property type="match status" value="1"/>
</dbReference>
<evidence type="ECO:0000259" key="8">
    <source>
        <dbReference type="SMART" id="SM01372"/>
    </source>
</evidence>
<comment type="subcellular location">
    <subcellularLocation>
        <location evidence="5">Nucleus</location>
    </subcellularLocation>
</comment>
<keyword evidence="4 5" id="KW-0804">Transcription</keyword>
<feature type="domain" description="E2F/DP family winged-helix DNA-binding" evidence="8">
    <location>
        <begin position="109"/>
        <end position="174"/>
    </location>
</feature>
<keyword evidence="2 5" id="KW-0805">Transcription regulation</keyword>
<dbReference type="InterPro" id="IPR036390">
    <property type="entry name" value="WH_DNA-bd_sf"/>
</dbReference>
<feature type="compositionally biased region" description="Polar residues" evidence="7">
    <location>
        <begin position="71"/>
        <end position="82"/>
    </location>
</feature>
<dbReference type="InterPro" id="IPR015633">
    <property type="entry name" value="E2F"/>
</dbReference>
<protein>
    <submittedName>
        <fullName evidence="9">Transcription factor E2FA</fullName>
    </submittedName>
</protein>
<dbReference type="Pfam" id="PF16421">
    <property type="entry name" value="E2F_CC-MB"/>
    <property type="match status" value="1"/>
</dbReference>
<dbReference type="InterPro" id="IPR032198">
    <property type="entry name" value="E2F_CC-MB"/>
</dbReference>
<dbReference type="AlphaFoldDB" id="A0AAW2Z4E8"/>
<reference evidence="9 10" key="1">
    <citation type="submission" date="2024-03" db="EMBL/GenBank/DDBJ databases">
        <title>The Acrasis kona genome and developmental transcriptomes reveal deep origins of eukaryotic multicellular pathways.</title>
        <authorList>
            <person name="Sheikh S."/>
            <person name="Fu C.-J."/>
            <person name="Brown M.W."/>
            <person name="Baldauf S.L."/>
        </authorList>
    </citation>
    <scope>NUCLEOTIDE SEQUENCE [LARGE SCALE GENOMIC DNA]</scope>
    <source>
        <strain evidence="9 10">ATCC MYA-3509</strain>
    </source>
</reference>
<evidence type="ECO:0000256" key="1">
    <source>
        <dbReference type="ARBA" id="ARBA00010940"/>
    </source>
</evidence>